<reference evidence="2" key="1">
    <citation type="thesis" date="2020" institute="ProQuest LLC" country="789 East Eisenhower Parkway, Ann Arbor, MI, USA">
        <title>Comparative Genomics and Chromosome Evolution.</title>
        <authorList>
            <person name="Mudd A.B."/>
        </authorList>
    </citation>
    <scope>NUCLEOTIDE SEQUENCE</scope>
    <source>
        <strain evidence="2">237g6f4</strain>
        <tissue evidence="2">Blood</tissue>
    </source>
</reference>
<dbReference type="AlphaFoldDB" id="A0AAV6YZH5"/>
<accession>A0AAV6YZH5</accession>
<evidence type="ECO:0000313" key="2">
    <source>
        <dbReference type="EMBL" id="KAG8542326.1"/>
    </source>
</evidence>
<comment type="caution">
    <text evidence="2">The sequence shown here is derived from an EMBL/GenBank/DDBJ whole genome shotgun (WGS) entry which is preliminary data.</text>
</comment>
<feature type="region of interest" description="Disordered" evidence="1">
    <location>
        <begin position="147"/>
        <end position="175"/>
    </location>
</feature>
<dbReference type="EMBL" id="WNYA01005188">
    <property type="protein sequence ID" value="KAG8542325.1"/>
    <property type="molecule type" value="Genomic_DNA"/>
</dbReference>
<dbReference type="EMBL" id="WNYA01005188">
    <property type="protein sequence ID" value="KAG8542326.1"/>
    <property type="molecule type" value="Genomic_DNA"/>
</dbReference>
<dbReference type="Proteomes" id="UP000824782">
    <property type="component" value="Unassembled WGS sequence"/>
</dbReference>
<evidence type="ECO:0000313" key="3">
    <source>
        <dbReference type="Proteomes" id="UP000824782"/>
    </source>
</evidence>
<sequence>MGGSPKILVLSAGYYERARLAVTFSGTFRRTIRRASQGALSAAGGKPSPAGQGSSDQQIFRTFAEGTKPTLRNACPRAVSCQTPSPLRGSAPAVEPESRLHRSFHHSGALKSAYSEWPMDDSRRAGSEGAPSRVPYRVPGLAGIMPELVRPPRPRLSRKTPFRGSLPTNFHGHVPHRDLRPSVAGEQSPMPGQPQRVLPLRSTWRLELRLPWALFLPGTCRQVWPGDSDTFPGSLSGFSR</sequence>
<feature type="compositionally biased region" description="Basic residues" evidence="1">
    <location>
        <begin position="152"/>
        <end position="161"/>
    </location>
</feature>
<evidence type="ECO:0000256" key="1">
    <source>
        <dbReference type="SAM" id="MobiDB-lite"/>
    </source>
</evidence>
<keyword evidence="3" id="KW-1185">Reference proteome</keyword>
<name>A0AAV6YZH5_ENGPU</name>
<organism evidence="2 3">
    <name type="scientific">Engystomops pustulosus</name>
    <name type="common">Tungara frog</name>
    <name type="synonym">Physalaemus pustulosus</name>
    <dbReference type="NCBI Taxonomy" id="76066"/>
    <lineage>
        <taxon>Eukaryota</taxon>
        <taxon>Metazoa</taxon>
        <taxon>Chordata</taxon>
        <taxon>Craniata</taxon>
        <taxon>Vertebrata</taxon>
        <taxon>Euteleostomi</taxon>
        <taxon>Amphibia</taxon>
        <taxon>Batrachia</taxon>
        <taxon>Anura</taxon>
        <taxon>Neobatrachia</taxon>
        <taxon>Hyloidea</taxon>
        <taxon>Leptodactylidae</taxon>
        <taxon>Leiuperinae</taxon>
        <taxon>Engystomops</taxon>
    </lineage>
</organism>
<gene>
    <name evidence="2" type="ORF">GDO81_026954</name>
</gene>
<protein>
    <submittedName>
        <fullName evidence="2">Uncharacterized protein</fullName>
    </submittedName>
</protein>
<proteinExistence type="predicted"/>